<accession>A0ABV1ANU9</accession>
<keyword evidence="3" id="KW-1185">Reference proteome</keyword>
<dbReference type="InterPro" id="IPR010982">
    <property type="entry name" value="Lambda_DNA-bd_dom_sf"/>
</dbReference>
<organism evidence="2 3">
    <name type="scientific">Blautia intestinihominis</name>
    <dbReference type="NCBI Taxonomy" id="3133152"/>
    <lineage>
        <taxon>Bacteria</taxon>
        <taxon>Bacillati</taxon>
        <taxon>Bacillota</taxon>
        <taxon>Clostridia</taxon>
        <taxon>Lachnospirales</taxon>
        <taxon>Lachnospiraceae</taxon>
        <taxon>Blautia</taxon>
    </lineage>
</organism>
<gene>
    <name evidence="2" type="ORF">WMO75_14440</name>
</gene>
<comment type="caution">
    <text evidence="2">The sequence shown here is derived from an EMBL/GenBank/DDBJ whole genome shotgun (WGS) entry which is preliminary data.</text>
</comment>
<evidence type="ECO:0000313" key="3">
    <source>
        <dbReference type="Proteomes" id="UP001446032"/>
    </source>
</evidence>
<protein>
    <submittedName>
        <fullName evidence="2">Helix-turn-helix transcriptional regulator</fullName>
    </submittedName>
</protein>
<dbReference type="Pfam" id="PF01381">
    <property type="entry name" value="HTH_3"/>
    <property type="match status" value="1"/>
</dbReference>
<dbReference type="Gene3D" id="1.10.260.40">
    <property type="entry name" value="lambda repressor-like DNA-binding domains"/>
    <property type="match status" value="1"/>
</dbReference>
<dbReference type="InterPro" id="IPR001387">
    <property type="entry name" value="Cro/C1-type_HTH"/>
</dbReference>
<sequence length="120" mass="13655">MSSGCGKRTQEDVGKLVESWRKMAGWTQETLAGYLGISAKQYRRICRKYEYQFTGTQAKFLSELSGISMEDLFPDVDICIDSRFLANIKKMPSSQQTEKITMVEMVNSDDENDNLTCCAR</sequence>
<dbReference type="SUPFAM" id="SSF47413">
    <property type="entry name" value="lambda repressor-like DNA-binding domains"/>
    <property type="match status" value="1"/>
</dbReference>
<proteinExistence type="predicted"/>
<dbReference type="EMBL" id="JBBMEI010000056">
    <property type="protein sequence ID" value="MEQ2359497.1"/>
    <property type="molecule type" value="Genomic_DNA"/>
</dbReference>
<dbReference type="RefSeq" id="WP_349078283.1">
    <property type="nucleotide sequence ID" value="NZ_JBBMEI010000056.1"/>
</dbReference>
<evidence type="ECO:0000313" key="2">
    <source>
        <dbReference type="EMBL" id="MEQ2359497.1"/>
    </source>
</evidence>
<dbReference type="CDD" id="cd00093">
    <property type="entry name" value="HTH_XRE"/>
    <property type="match status" value="1"/>
</dbReference>
<dbReference type="Proteomes" id="UP001446032">
    <property type="component" value="Unassembled WGS sequence"/>
</dbReference>
<feature type="domain" description="HTH cro/C1-type" evidence="1">
    <location>
        <begin position="17"/>
        <end position="45"/>
    </location>
</feature>
<evidence type="ECO:0000259" key="1">
    <source>
        <dbReference type="PROSITE" id="PS50943"/>
    </source>
</evidence>
<name>A0ABV1ANU9_9FIRM</name>
<reference evidence="2 3" key="1">
    <citation type="submission" date="2024-03" db="EMBL/GenBank/DDBJ databases">
        <title>Human intestinal bacterial collection.</title>
        <authorList>
            <person name="Pauvert C."/>
            <person name="Hitch T.C.A."/>
            <person name="Clavel T."/>
        </authorList>
    </citation>
    <scope>NUCLEOTIDE SEQUENCE [LARGE SCALE GENOMIC DNA]</scope>
    <source>
        <strain evidence="2 3">CLA-AA-H95</strain>
    </source>
</reference>
<dbReference type="PROSITE" id="PS50943">
    <property type="entry name" value="HTH_CROC1"/>
    <property type="match status" value="1"/>
</dbReference>